<comment type="caution">
    <text evidence="2">The sequence shown here is derived from an EMBL/GenBank/DDBJ whole genome shotgun (WGS) entry which is preliminary data.</text>
</comment>
<reference evidence="2 3" key="1">
    <citation type="submission" date="2023-07" db="EMBL/GenBank/DDBJ databases">
        <title>Genomic Encyclopedia of Type Strains, Phase IV (KMG-IV): sequencing the most valuable type-strain genomes for metagenomic binning, comparative biology and taxonomic classification.</title>
        <authorList>
            <person name="Goeker M."/>
        </authorList>
    </citation>
    <scope>NUCLEOTIDE SEQUENCE [LARGE SCALE GENOMIC DNA]</scope>
    <source>
        <strain evidence="2 3">DSM 25924</strain>
    </source>
</reference>
<feature type="transmembrane region" description="Helical" evidence="1">
    <location>
        <begin position="185"/>
        <end position="203"/>
    </location>
</feature>
<dbReference type="Proteomes" id="UP001229209">
    <property type="component" value="Unassembled WGS sequence"/>
</dbReference>
<gene>
    <name evidence="2" type="ORF">J2S04_001501</name>
</gene>
<name>A0ABT9LWA5_9BACL</name>
<evidence type="ECO:0000256" key="1">
    <source>
        <dbReference type="SAM" id="Phobius"/>
    </source>
</evidence>
<organism evidence="2 3">
    <name type="scientific">Alicyclobacillus tolerans</name>
    <dbReference type="NCBI Taxonomy" id="90970"/>
    <lineage>
        <taxon>Bacteria</taxon>
        <taxon>Bacillati</taxon>
        <taxon>Bacillota</taxon>
        <taxon>Bacilli</taxon>
        <taxon>Bacillales</taxon>
        <taxon>Alicyclobacillaceae</taxon>
        <taxon>Alicyclobacillus</taxon>
    </lineage>
</organism>
<keyword evidence="1" id="KW-0472">Membrane</keyword>
<feature type="transmembrane region" description="Helical" evidence="1">
    <location>
        <begin position="104"/>
        <end position="124"/>
    </location>
</feature>
<dbReference type="PANTHER" id="PTHR35337">
    <property type="entry name" value="SLR1478 PROTEIN"/>
    <property type="match status" value="1"/>
</dbReference>
<dbReference type="EMBL" id="JAURUO010000007">
    <property type="protein sequence ID" value="MDP9728551.1"/>
    <property type="molecule type" value="Genomic_DNA"/>
</dbReference>
<evidence type="ECO:0000313" key="3">
    <source>
        <dbReference type="Proteomes" id="UP001229209"/>
    </source>
</evidence>
<feature type="transmembrane region" description="Helical" evidence="1">
    <location>
        <begin position="136"/>
        <end position="159"/>
    </location>
</feature>
<dbReference type="PANTHER" id="PTHR35337:SF1">
    <property type="entry name" value="SLR1478 PROTEIN"/>
    <property type="match status" value="1"/>
</dbReference>
<dbReference type="RefSeq" id="WP_203114984.1">
    <property type="nucleotide sequence ID" value="NZ_JAURUO010000007.1"/>
</dbReference>
<dbReference type="Pfam" id="PF01944">
    <property type="entry name" value="SpoIIM"/>
    <property type="match status" value="1"/>
</dbReference>
<accession>A0ABT9LWA5</accession>
<evidence type="ECO:0000313" key="2">
    <source>
        <dbReference type="EMBL" id="MDP9728551.1"/>
    </source>
</evidence>
<sequence length="224" mass="24817">MREKGLAAIGQRPQGIRTLFLASLLFLLLGALFGFYQPSLASHLAQPVLHQMKQSVQSLEGHSWFRFFLYIFLHNTFSIAMTMLLGVVFGLFPAWNMWLNGMVIGYLLHADAQLGIPAGKLILYGLAPHGIFELTAVFWASAVGLLNGWTLLTSLLNAFRNDSVVNHPVSPEIRKESVWKIVIRYNLRAFPFMVGLLLIAAVIESTVTPHLIQVGIGSLHVSHG</sequence>
<keyword evidence="1" id="KW-1133">Transmembrane helix</keyword>
<proteinExistence type="predicted"/>
<protein>
    <submittedName>
        <fullName evidence="2">Stage II sporulation protein M</fullName>
    </submittedName>
</protein>
<keyword evidence="1" id="KW-0812">Transmembrane</keyword>
<dbReference type="InterPro" id="IPR002798">
    <property type="entry name" value="SpoIIM-like"/>
</dbReference>
<feature type="transmembrane region" description="Helical" evidence="1">
    <location>
        <begin position="65"/>
        <end position="92"/>
    </location>
</feature>
<keyword evidence="3" id="KW-1185">Reference proteome</keyword>